<dbReference type="Proteomes" id="UP000886124">
    <property type="component" value="Unassembled WGS sequence"/>
</dbReference>
<evidence type="ECO:0000256" key="1">
    <source>
        <dbReference type="ARBA" id="ARBA00007613"/>
    </source>
</evidence>
<feature type="coiled-coil region" evidence="2">
    <location>
        <begin position="198"/>
        <end position="225"/>
    </location>
</feature>
<keyword evidence="3" id="KW-0732">Signal</keyword>
<dbReference type="PANTHER" id="PTHR30203:SF24">
    <property type="entry name" value="BLR4935 PROTEIN"/>
    <property type="match status" value="1"/>
</dbReference>
<dbReference type="Gene3D" id="1.20.1600.10">
    <property type="entry name" value="Outer membrane efflux proteins (OEP)"/>
    <property type="match status" value="1"/>
</dbReference>
<proteinExistence type="inferred from homology"/>
<name>A0A7V5PNF8_CALAY</name>
<dbReference type="InterPro" id="IPR010131">
    <property type="entry name" value="MdtP/NodT-like"/>
</dbReference>
<organism evidence="4">
    <name type="scientific">Caldithrix abyssi</name>
    <dbReference type="NCBI Taxonomy" id="187145"/>
    <lineage>
        <taxon>Bacteria</taxon>
        <taxon>Pseudomonadati</taxon>
        <taxon>Calditrichota</taxon>
        <taxon>Calditrichia</taxon>
        <taxon>Calditrichales</taxon>
        <taxon>Calditrichaceae</taxon>
        <taxon>Caldithrix</taxon>
    </lineage>
</organism>
<evidence type="ECO:0000256" key="2">
    <source>
        <dbReference type="SAM" id="Coils"/>
    </source>
</evidence>
<feature type="chain" id="PRO_5030640169" evidence="3">
    <location>
        <begin position="23"/>
        <end position="437"/>
    </location>
</feature>
<dbReference type="PANTHER" id="PTHR30203">
    <property type="entry name" value="OUTER MEMBRANE CATION EFFLUX PROTEIN"/>
    <property type="match status" value="1"/>
</dbReference>
<dbReference type="SUPFAM" id="SSF56954">
    <property type="entry name" value="Outer membrane efflux proteins (OEP)"/>
    <property type="match status" value="1"/>
</dbReference>
<dbReference type="GO" id="GO:0015562">
    <property type="term" value="F:efflux transmembrane transporter activity"/>
    <property type="evidence" value="ECO:0007669"/>
    <property type="project" value="InterPro"/>
</dbReference>
<sequence>MKWFSMQNVVLYVLILSASVMAQKETPPLLKEAASASVSDTASVKGKLTLPQALNLAMRYNPQLSVFSLEIRVREAAAVQAALWPNPELELEAENFAGSGPLSAFKATETTVSVGQLIEVAGKRAKRVRIAKLGTRLAEYDFQVAQLNVFTQTVSIFTRVLAAQELVELNRKLVSLAETFKENIAKRVQAGRLSPAELSRAEVEVANARINLQRREKELAAARRQLAATWGATRVTFDAVSGSLENVSPVPEEAKLQALIRRNPILTRWQVVARQRETEYRLAKAGRIPDPVIRAGWRKFNDSGDQAFVAGLSIPLPLLNRNQGTVQQTAVRMQQTTVQKRSQELLLQTQLHRYYQDLLAAYESLRALKEEIIPRAENAFHTINEGYQQGKFGFLDVLDARRTLFASREAYLQNVTDYQLARAQIERLIGQPLETVQ</sequence>
<protein>
    <submittedName>
        <fullName evidence="4">TolC family protein</fullName>
    </submittedName>
</protein>
<keyword evidence="2" id="KW-0175">Coiled coil</keyword>
<evidence type="ECO:0000256" key="3">
    <source>
        <dbReference type="SAM" id="SignalP"/>
    </source>
</evidence>
<gene>
    <name evidence="4" type="ORF">ENJ89_03865</name>
</gene>
<comment type="caution">
    <text evidence="4">The sequence shown here is derived from an EMBL/GenBank/DDBJ whole genome shotgun (WGS) entry which is preliminary data.</text>
</comment>
<dbReference type="Pfam" id="PF02321">
    <property type="entry name" value="OEP"/>
    <property type="match status" value="2"/>
</dbReference>
<feature type="signal peptide" evidence="3">
    <location>
        <begin position="1"/>
        <end position="22"/>
    </location>
</feature>
<dbReference type="EMBL" id="DROD01000257">
    <property type="protein sequence ID" value="HHJ52308.1"/>
    <property type="molecule type" value="Genomic_DNA"/>
</dbReference>
<evidence type="ECO:0000313" key="4">
    <source>
        <dbReference type="EMBL" id="HHJ52308.1"/>
    </source>
</evidence>
<reference evidence="4" key="1">
    <citation type="journal article" date="2020" name="mSystems">
        <title>Genome- and Community-Level Interaction Insights into Carbon Utilization and Element Cycling Functions of Hydrothermarchaeota in Hydrothermal Sediment.</title>
        <authorList>
            <person name="Zhou Z."/>
            <person name="Liu Y."/>
            <person name="Xu W."/>
            <person name="Pan J."/>
            <person name="Luo Z.H."/>
            <person name="Li M."/>
        </authorList>
    </citation>
    <scope>NUCLEOTIDE SEQUENCE [LARGE SCALE GENOMIC DNA]</scope>
    <source>
        <strain evidence="4">HyVt-527</strain>
    </source>
</reference>
<accession>A0A7V5PNF8</accession>
<dbReference type="AlphaFoldDB" id="A0A7V5PNF8"/>
<dbReference type="InterPro" id="IPR003423">
    <property type="entry name" value="OMP_efflux"/>
</dbReference>
<comment type="similarity">
    <text evidence="1">Belongs to the outer membrane factor (OMF) (TC 1.B.17) family.</text>
</comment>